<proteinExistence type="predicted"/>
<sequence length="36" mass="4115">MEVAFGVSKRDQILHSMILFSASEQFLQSMWLDLVG</sequence>
<dbReference type="EMBL" id="GBRH01264357">
    <property type="protein sequence ID" value="JAD33538.1"/>
    <property type="molecule type" value="Transcribed_RNA"/>
</dbReference>
<evidence type="ECO:0000313" key="1">
    <source>
        <dbReference type="EMBL" id="JAD33538.1"/>
    </source>
</evidence>
<dbReference type="AlphaFoldDB" id="A0A0A8Z782"/>
<organism evidence="1">
    <name type="scientific">Arundo donax</name>
    <name type="common">Giant reed</name>
    <name type="synonym">Donax arundinaceus</name>
    <dbReference type="NCBI Taxonomy" id="35708"/>
    <lineage>
        <taxon>Eukaryota</taxon>
        <taxon>Viridiplantae</taxon>
        <taxon>Streptophyta</taxon>
        <taxon>Embryophyta</taxon>
        <taxon>Tracheophyta</taxon>
        <taxon>Spermatophyta</taxon>
        <taxon>Magnoliopsida</taxon>
        <taxon>Liliopsida</taxon>
        <taxon>Poales</taxon>
        <taxon>Poaceae</taxon>
        <taxon>PACMAD clade</taxon>
        <taxon>Arundinoideae</taxon>
        <taxon>Arundineae</taxon>
        <taxon>Arundo</taxon>
    </lineage>
</organism>
<name>A0A0A8Z782_ARUDO</name>
<protein>
    <submittedName>
        <fullName evidence="1">Uncharacterized protein</fullName>
    </submittedName>
</protein>
<accession>A0A0A8Z782</accession>
<reference evidence="1" key="1">
    <citation type="submission" date="2014-09" db="EMBL/GenBank/DDBJ databases">
        <authorList>
            <person name="Magalhaes I.L.F."/>
            <person name="Oliveira U."/>
            <person name="Santos F.R."/>
            <person name="Vidigal T.H.D.A."/>
            <person name="Brescovit A.D."/>
            <person name="Santos A.J."/>
        </authorList>
    </citation>
    <scope>NUCLEOTIDE SEQUENCE</scope>
    <source>
        <tissue evidence="1">Shoot tissue taken approximately 20 cm above the soil surface</tissue>
    </source>
</reference>
<reference evidence="1" key="2">
    <citation type="journal article" date="2015" name="Data Brief">
        <title>Shoot transcriptome of the giant reed, Arundo donax.</title>
        <authorList>
            <person name="Barrero R.A."/>
            <person name="Guerrero F.D."/>
            <person name="Moolhuijzen P."/>
            <person name="Goolsby J.A."/>
            <person name="Tidwell J."/>
            <person name="Bellgard S.E."/>
            <person name="Bellgard M.I."/>
        </authorList>
    </citation>
    <scope>NUCLEOTIDE SEQUENCE</scope>
    <source>
        <tissue evidence="1">Shoot tissue taken approximately 20 cm above the soil surface</tissue>
    </source>
</reference>